<keyword evidence="9" id="KW-1185">Reference proteome</keyword>
<dbReference type="AlphaFoldDB" id="A0A8H7BPV3"/>
<keyword evidence="4" id="KW-0804">Transcription</keyword>
<evidence type="ECO:0000259" key="7">
    <source>
        <dbReference type="SMART" id="SM00906"/>
    </source>
</evidence>
<evidence type="ECO:0000256" key="2">
    <source>
        <dbReference type="ARBA" id="ARBA00022723"/>
    </source>
</evidence>
<dbReference type="InterPro" id="IPR007219">
    <property type="entry name" value="XnlR_reg_dom"/>
</dbReference>
<evidence type="ECO:0000313" key="8">
    <source>
        <dbReference type="EMBL" id="KAF7724416.1"/>
    </source>
</evidence>
<keyword evidence="3" id="KW-0805">Transcription regulation</keyword>
<keyword evidence="5" id="KW-0539">Nucleus</keyword>
<dbReference type="PANTHER" id="PTHR47338:SF5">
    <property type="entry name" value="ZN(II)2CYS6 TRANSCRIPTION FACTOR (EUROFUNG)"/>
    <property type="match status" value="1"/>
</dbReference>
<feature type="region of interest" description="Disordered" evidence="6">
    <location>
        <begin position="425"/>
        <end position="466"/>
    </location>
</feature>
<feature type="compositionally biased region" description="Polar residues" evidence="6">
    <location>
        <begin position="443"/>
        <end position="466"/>
    </location>
</feature>
<organism evidence="8 9">
    <name type="scientific">Apophysomyces ossiformis</name>
    <dbReference type="NCBI Taxonomy" id="679940"/>
    <lineage>
        <taxon>Eukaryota</taxon>
        <taxon>Fungi</taxon>
        <taxon>Fungi incertae sedis</taxon>
        <taxon>Mucoromycota</taxon>
        <taxon>Mucoromycotina</taxon>
        <taxon>Mucoromycetes</taxon>
        <taxon>Mucorales</taxon>
        <taxon>Mucorineae</taxon>
        <taxon>Mucoraceae</taxon>
        <taxon>Apophysomyces</taxon>
    </lineage>
</organism>
<evidence type="ECO:0000256" key="6">
    <source>
        <dbReference type="SAM" id="MobiDB-lite"/>
    </source>
</evidence>
<protein>
    <recommendedName>
        <fullName evidence="7">Xylanolytic transcriptional activator regulatory domain-containing protein</fullName>
    </recommendedName>
</protein>
<comment type="subcellular location">
    <subcellularLocation>
        <location evidence="1">Nucleus</location>
    </subcellularLocation>
</comment>
<evidence type="ECO:0000256" key="5">
    <source>
        <dbReference type="ARBA" id="ARBA00023242"/>
    </source>
</evidence>
<dbReference type="GO" id="GO:0000981">
    <property type="term" value="F:DNA-binding transcription factor activity, RNA polymerase II-specific"/>
    <property type="evidence" value="ECO:0007669"/>
    <property type="project" value="InterPro"/>
</dbReference>
<dbReference type="Proteomes" id="UP000605846">
    <property type="component" value="Unassembled WGS sequence"/>
</dbReference>
<dbReference type="GO" id="GO:0008270">
    <property type="term" value="F:zinc ion binding"/>
    <property type="evidence" value="ECO:0007669"/>
    <property type="project" value="InterPro"/>
</dbReference>
<dbReference type="OrthoDB" id="2123952at2759"/>
<dbReference type="Pfam" id="PF04082">
    <property type="entry name" value="Fungal_trans"/>
    <property type="match status" value="1"/>
</dbReference>
<gene>
    <name evidence="8" type="ORF">EC973_001080</name>
</gene>
<dbReference type="GO" id="GO:0003677">
    <property type="term" value="F:DNA binding"/>
    <property type="evidence" value="ECO:0007669"/>
    <property type="project" value="InterPro"/>
</dbReference>
<evidence type="ECO:0000256" key="4">
    <source>
        <dbReference type="ARBA" id="ARBA00023163"/>
    </source>
</evidence>
<dbReference type="CDD" id="cd12148">
    <property type="entry name" value="fungal_TF_MHR"/>
    <property type="match status" value="1"/>
</dbReference>
<keyword evidence="2" id="KW-0479">Metal-binding</keyword>
<dbReference type="GO" id="GO:0006351">
    <property type="term" value="P:DNA-templated transcription"/>
    <property type="evidence" value="ECO:0007669"/>
    <property type="project" value="InterPro"/>
</dbReference>
<reference evidence="8" key="1">
    <citation type="submission" date="2020-01" db="EMBL/GenBank/DDBJ databases">
        <title>Genome Sequencing of Three Apophysomyces-Like Fungal Strains Confirms a Novel Fungal Genus in the Mucoromycota with divergent Burkholderia-like Endosymbiotic Bacteria.</title>
        <authorList>
            <person name="Stajich J.E."/>
            <person name="Macias A.M."/>
            <person name="Carter-House D."/>
            <person name="Lovett B."/>
            <person name="Kasson L.R."/>
            <person name="Berry K."/>
            <person name="Grigoriev I."/>
            <person name="Chang Y."/>
            <person name="Spatafora J."/>
            <person name="Kasson M.T."/>
        </authorList>
    </citation>
    <scope>NUCLEOTIDE SEQUENCE</scope>
    <source>
        <strain evidence="8">NRRL A-21654</strain>
    </source>
</reference>
<name>A0A8H7BPV3_9FUNG</name>
<comment type="caution">
    <text evidence="8">The sequence shown here is derived from an EMBL/GenBank/DDBJ whole genome shotgun (WGS) entry which is preliminary data.</text>
</comment>
<sequence length="613" mass="68113">MKIYINSVFPLVHRATIKQAIRDRAILKPLLWAVMAIGARFSDHPSIKTIPPYLAGERFALKATSLIDATLMEPTMPNLQFWGIMACLEYGRAAASRAWVYGNLAVRFCQEMGLNKEDTLTVPILKENGEVDTVAMALRRRVYWSCICIDKFASAGTASPQCFDISDCDAQAPNPAECLALRDPSFYVTVDNKQVANDSLMDIAAHYMRLLLVFGEVNKCMNRAKSDSATIVWPPIPEFGTLDAKLRAWKRDLPDRFQFTMKNLEYHRENASLNYINLWLNSHAVYCSSMMVLHRGSLAFSDVQQRGLSDDVASAIRSSIRTCEMCVEAAMGVFRAMRDMCGFNVLPYMGYSAYIFATVLMTSTFSKGKDAYRQSRSALRLLYDLIEGLKPYWPMCERLANTTRDLLAAHSRLYEFDDQRLPYEPKDSGVSSTNYVKPVPLRQPSSSSPNYTLTHPSVPSASQAGSMTSLLASETTVSSSGELSYARTADTFFPSAETSPTPLIDSIQQQPTYNPIISDAFSATNGNSEINFNSLEFLYDSALFGQMIFDGSKAQPSVSVPAPSMDFSSTMTPAFTDANVVASTTFDESRLVQSAISTRPYQVSSDKQLWNSS</sequence>
<evidence type="ECO:0000256" key="3">
    <source>
        <dbReference type="ARBA" id="ARBA00023015"/>
    </source>
</evidence>
<proteinExistence type="predicted"/>
<dbReference type="InterPro" id="IPR050815">
    <property type="entry name" value="TF_fung"/>
</dbReference>
<accession>A0A8H7BPV3</accession>
<dbReference type="EMBL" id="JABAYA010000120">
    <property type="protein sequence ID" value="KAF7724416.1"/>
    <property type="molecule type" value="Genomic_DNA"/>
</dbReference>
<dbReference type="SMART" id="SM00906">
    <property type="entry name" value="Fungal_trans"/>
    <property type="match status" value="1"/>
</dbReference>
<dbReference type="PANTHER" id="PTHR47338">
    <property type="entry name" value="ZN(II)2CYS6 TRANSCRIPTION FACTOR (EUROFUNG)-RELATED"/>
    <property type="match status" value="1"/>
</dbReference>
<feature type="domain" description="Xylanolytic transcriptional activator regulatory" evidence="7">
    <location>
        <begin position="98"/>
        <end position="179"/>
    </location>
</feature>
<dbReference type="GO" id="GO:0005634">
    <property type="term" value="C:nucleus"/>
    <property type="evidence" value="ECO:0007669"/>
    <property type="project" value="UniProtKB-SubCell"/>
</dbReference>
<evidence type="ECO:0000313" key="9">
    <source>
        <dbReference type="Proteomes" id="UP000605846"/>
    </source>
</evidence>
<evidence type="ECO:0000256" key="1">
    <source>
        <dbReference type="ARBA" id="ARBA00004123"/>
    </source>
</evidence>